<accession>A0A2S0KH94</accession>
<keyword evidence="2 4" id="KW-0238">DNA-binding</keyword>
<keyword evidence="3" id="KW-0804">Transcription</keyword>
<evidence type="ECO:0000313" key="6">
    <source>
        <dbReference type="EMBL" id="AVM01052.1"/>
    </source>
</evidence>
<dbReference type="InterPro" id="IPR001647">
    <property type="entry name" value="HTH_TetR"/>
</dbReference>
<reference evidence="6 7" key="1">
    <citation type="submission" date="2018-03" db="EMBL/GenBank/DDBJ databases">
        <title>Characteristics and genome of n-alkane degrading marine bacteria Gordonia iterans isolated from crude oil contaminated in Tae-an, South Korea.</title>
        <authorList>
            <person name="Lee S.-S."/>
            <person name="Kim H."/>
        </authorList>
    </citation>
    <scope>NUCLEOTIDE SEQUENCE [LARGE SCALE GENOMIC DNA]</scope>
    <source>
        <strain evidence="6 7">Co17</strain>
    </source>
</reference>
<dbReference type="GO" id="GO:0003700">
    <property type="term" value="F:DNA-binding transcription factor activity"/>
    <property type="evidence" value="ECO:0007669"/>
    <property type="project" value="TreeGrafter"/>
</dbReference>
<evidence type="ECO:0000256" key="2">
    <source>
        <dbReference type="ARBA" id="ARBA00023125"/>
    </source>
</evidence>
<dbReference type="GO" id="GO:0000976">
    <property type="term" value="F:transcription cis-regulatory region binding"/>
    <property type="evidence" value="ECO:0007669"/>
    <property type="project" value="TreeGrafter"/>
</dbReference>
<dbReference type="InterPro" id="IPR050109">
    <property type="entry name" value="HTH-type_TetR-like_transc_reg"/>
</dbReference>
<dbReference type="OrthoDB" id="7252896at2"/>
<keyword evidence="1" id="KW-0805">Transcription regulation</keyword>
<evidence type="ECO:0000256" key="1">
    <source>
        <dbReference type="ARBA" id="ARBA00023015"/>
    </source>
</evidence>
<dbReference type="PANTHER" id="PTHR30055">
    <property type="entry name" value="HTH-TYPE TRANSCRIPTIONAL REGULATOR RUTR"/>
    <property type="match status" value="1"/>
</dbReference>
<dbReference type="SUPFAM" id="SSF46689">
    <property type="entry name" value="Homeodomain-like"/>
    <property type="match status" value="1"/>
</dbReference>
<sequence length="203" mass="21700">MTIRLSRAQQRERTQSELRRIARAEFLRQGYAATRLDTVAELAGYSKGAVYSNFADKRALCQAVLTDIRREKFAEIAAITSSSDDVDQIADKLGDWIRATVGDAEWTALELEFSALARTDPTVHALTADARREFSAAIAALLTDVLGDPAELAPGLPGVGDLADLLLSTGIGLGISRAFDPDVSLEPGIAGLKGLFGLLAALR</sequence>
<gene>
    <name evidence="6" type="ORF">C6V83_13085</name>
</gene>
<evidence type="ECO:0000259" key="5">
    <source>
        <dbReference type="PROSITE" id="PS50977"/>
    </source>
</evidence>
<feature type="DNA-binding region" description="H-T-H motif" evidence="4">
    <location>
        <begin position="35"/>
        <end position="54"/>
    </location>
</feature>
<keyword evidence="7" id="KW-1185">Reference proteome</keyword>
<proteinExistence type="predicted"/>
<dbReference type="RefSeq" id="WP_105942765.1">
    <property type="nucleotide sequence ID" value="NZ_CP027433.1"/>
</dbReference>
<evidence type="ECO:0000313" key="7">
    <source>
        <dbReference type="Proteomes" id="UP000239814"/>
    </source>
</evidence>
<dbReference type="AlphaFoldDB" id="A0A2S0KH94"/>
<dbReference type="KEGG" id="git:C6V83_13085"/>
<protein>
    <submittedName>
        <fullName evidence="6">TetR family transcriptional regulator</fullName>
    </submittedName>
</protein>
<evidence type="ECO:0000256" key="4">
    <source>
        <dbReference type="PROSITE-ProRule" id="PRU00335"/>
    </source>
</evidence>
<feature type="domain" description="HTH tetR-type" evidence="5">
    <location>
        <begin position="12"/>
        <end position="72"/>
    </location>
</feature>
<dbReference type="Proteomes" id="UP000239814">
    <property type="component" value="Chromosome"/>
</dbReference>
<dbReference type="InterPro" id="IPR009057">
    <property type="entry name" value="Homeodomain-like_sf"/>
</dbReference>
<dbReference type="EMBL" id="CP027433">
    <property type="protein sequence ID" value="AVM01052.1"/>
    <property type="molecule type" value="Genomic_DNA"/>
</dbReference>
<dbReference type="Gene3D" id="1.10.357.10">
    <property type="entry name" value="Tetracycline Repressor, domain 2"/>
    <property type="match status" value="1"/>
</dbReference>
<dbReference type="Pfam" id="PF00440">
    <property type="entry name" value="TetR_N"/>
    <property type="match status" value="1"/>
</dbReference>
<organism evidence="6 7">
    <name type="scientific">Gordonia iterans</name>
    <dbReference type="NCBI Taxonomy" id="1004901"/>
    <lineage>
        <taxon>Bacteria</taxon>
        <taxon>Bacillati</taxon>
        <taxon>Actinomycetota</taxon>
        <taxon>Actinomycetes</taxon>
        <taxon>Mycobacteriales</taxon>
        <taxon>Gordoniaceae</taxon>
        <taxon>Gordonia</taxon>
    </lineage>
</organism>
<name>A0A2S0KH94_9ACTN</name>
<evidence type="ECO:0000256" key="3">
    <source>
        <dbReference type="ARBA" id="ARBA00023163"/>
    </source>
</evidence>
<dbReference type="PROSITE" id="PS50977">
    <property type="entry name" value="HTH_TETR_2"/>
    <property type="match status" value="1"/>
</dbReference>
<dbReference type="PANTHER" id="PTHR30055:SF234">
    <property type="entry name" value="HTH-TYPE TRANSCRIPTIONAL REGULATOR BETI"/>
    <property type="match status" value="1"/>
</dbReference>